<dbReference type="OrthoDB" id="9807941at2"/>
<dbReference type="AlphaFoldDB" id="A0A418WQ45"/>
<dbReference type="EMBL" id="QYUM01000002">
    <property type="protein sequence ID" value="RJF93364.1"/>
    <property type="molecule type" value="Genomic_DNA"/>
</dbReference>
<sequence length="76" mass="8239">MKGVGPKLVTLLNGLGVNSFAQIAAWGPADIERVDAQLGTFKGRITRDLWIEQAGYLSKGDIKSFEAKFGKLDSEN</sequence>
<organism evidence="1 2">
    <name type="scientific">Sphingomonas cavernae</name>
    <dbReference type="NCBI Taxonomy" id="2320861"/>
    <lineage>
        <taxon>Bacteria</taxon>
        <taxon>Pseudomonadati</taxon>
        <taxon>Pseudomonadota</taxon>
        <taxon>Alphaproteobacteria</taxon>
        <taxon>Sphingomonadales</taxon>
        <taxon>Sphingomonadaceae</taxon>
        <taxon>Sphingomonas</taxon>
    </lineage>
</organism>
<protein>
    <submittedName>
        <fullName evidence="1">Uncharacterized protein</fullName>
    </submittedName>
</protein>
<keyword evidence="2" id="KW-1185">Reference proteome</keyword>
<name>A0A418WQ45_9SPHN</name>
<evidence type="ECO:0000313" key="1">
    <source>
        <dbReference type="EMBL" id="RJF93364.1"/>
    </source>
</evidence>
<dbReference type="Proteomes" id="UP000286100">
    <property type="component" value="Unassembled WGS sequence"/>
</dbReference>
<reference evidence="1 2" key="1">
    <citation type="submission" date="2018-09" db="EMBL/GenBank/DDBJ databases">
        <authorList>
            <person name="Zhu H."/>
        </authorList>
    </citation>
    <scope>NUCLEOTIDE SEQUENCE [LARGE SCALE GENOMIC DNA]</scope>
    <source>
        <strain evidence="1 2">K2R01-6</strain>
    </source>
</reference>
<evidence type="ECO:0000313" key="2">
    <source>
        <dbReference type="Proteomes" id="UP000286100"/>
    </source>
</evidence>
<gene>
    <name evidence="1" type="ORF">D3876_03195</name>
</gene>
<accession>A0A418WQ45</accession>
<proteinExistence type="predicted"/>
<comment type="caution">
    <text evidence="1">The sequence shown here is derived from an EMBL/GenBank/DDBJ whole genome shotgun (WGS) entry which is preliminary data.</text>
</comment>